<dbReference type="RefSeq" id="WP_341417681.1">
    <property type="nucleotide sequence ID" value="NZ_JBBPCC010000015.1"/>
</dbReference>
<dbReference type="Proteomes" id="UP001469365">
    <property type="component" value="Unassembled WGS sequence"/>
</dbReference>
<reference evidence="4 5" key="1">
    <citation type="submission" date="2024-04" db="EMBL/GenBank/DDBJ databases">
        <title>draft genome sequnece of Paenibacillus filicis.</title>
        <authorList>
            <person name="Kim D.-U."/>
        </authorList>
    </citation>
    <scope>NUCLEOTIDE SEQUENCE [LARGE SCALE GENOMIC DNA]</scope>
    <source>
        <strain evidence="4 5">KACC14197</strain>
    </source>
</reference>
<evidence type="ECO:0000259" key="2">
    <source>
        <dbReference type="Pfam" id="PF21307"/>
    </source>
</evidence>
<dbReference type="PANTHER" id="PTHR31084">
    <property type="entry name" value="ALPHA-L-FUCOSIDASE 2"/>
    <property type="match status" value="1"/>
</dbReference>
<protein>
    <submittedName>
        <fullName evidence="4">Glycoside hydrolase family 95 protein</fullName>
    </submittedName>
</protein>
<evidence type="ECO:0000313" key="4">
    <source>
        <dbReference type="EMBL" id="MEK8130545.1"/>
    </source>
</evidence>
<dbReference type="Pfam" id="PF22124">
    <property type="entry name" value="Glyco_hydro_95_cat"/>
    <property type="match status" value="1"/>
</dbReference>
<proteinExistence type="predicted"/>
<evidence type="ECO:0000313" key="5">
    <source>
        <dbReference type="Proteomes" id="UP001469365"/>
    </source>
</evidence>
<feature type="domain" description="Glycosyl hydrolase family 95 N-terminal" evidence="1">
    <location>
        <begin position="3"/>
        <end position="250"/>
    </location>
</feature>
<feature type="domain" description="Glycosyl hydrolase family 95 catalytic" evidence="3">
    <location>
        <begin position="278"/>
        <end position="692"/>
    </location>
</feature>
<dbReference type="InterPro" id="IPR016518">
    <property type="entry name" value="Alpha-L-fucosidase"/>
</dbReference>
<gene>
    <name evidence="4" type="ORF">WMW72_21805</name>
</gene>
<accession>A0ABU9DR39</accession>
<dbReference type="InterPro" id="IPR049053">
    <property type="entry name" value="AFCA-like_C"/>
</dbReference>
<evidence type="ECO:0000259" key="3">
    <source>
        <dbReference type="Pfam" id="PF22124"/>
    </source>
</evidence>
<dbReference type="InterPro" id="IPR054363">
    <property type="entry name" value="GH95_cat"/>
</dbReference>
<dbReference type="PIRSF" id="PIRSF007663">
    <property type="entry name" value="UCP007663"/>
    <property type="match status" value="1"/>
</dbReference>
<organism evidence="4 5">
    <name type="scientific">Paenibacillus filicis</name>
    <dbReference type="NCBI Taxonomy" id="669464"/>
    <lineage>
        <taxon>Bacteria</taxon>
        <taxon>Bacillati</taxon>
        <taxon>Bacillota</taxon>
        <taxon>Bacilli</taxon>
        <taxon>Bacillales</taxon>
        <taxon>Paenibacillaceae</taxon>
        <taxon>Paenibacillus</taxon>
    </lineage>
</organism>
<dbReference type="Gene3D" id="2.60.40.1180">
    <property type="entry name" value="Golgi alpha-mannosidase II"/>
    <property type="match status" value="1"/>
</dbReference>
<dbReference type="Gene3D" id="2.70.98.50">
    <property type="entry name" value="putative glycoside hydrolase family protein from bacillus halodurans"/>
    <property type="match status" value="1"/>
</dbReference>
<dbReference type="InterPro" id="IPR008928">
    <property type="entry name" value="6-hairpin_glycosidase_sf"/>
</dbReference>
<sequence>MKLQYDKPASAWTEALPLGNGRLGAMQFGGVERERIGLNEDTLWSGIPKDGLNARASEVLPRVRELVRQGKYAEADLVCKDMMGTFTQSYLPFGDLLLTFGHGDLCQGYRRSLDLSTALSSVEYRIGDVTYTRELLVSHPGQVLALRLEASVPGALEFHARLDSALRHATSAEGEQFVLRGIAPEHVSPNYYTVDKPIVYGNEATTEAMRFEGHLYAESEDGTLTIDSSGIHLVGGTRATLYVSGATSFNGLDRLPGSEGKDAGAIAASYLERVRGASYATIRSSHIADYRALFDRVKLKLGDSLAPETMSTEERIKTYGASDPGLIELLFHYGRYLLIASSRPGSLPANLQGIWNATTRAPWSSNWTMNINAQMNYWPAETANLAECHTPLLDFIGQLSQTGKRTAEVHYGARGWVAHHNADIWGHTAPAGGLGAGEAVWSMWPMGGVWLAQHLWEHYAFGLDLEYLRHTAYPTMKQAALFCLDFLEDDGQGRLVTNPSTSPEHKFRYDGQLAGVSMASTMDMSLIWDLFTNCMEAAEALGEDSEFAAELKDARARLYPMQIGSHGQLQEWFRDFDDEDIHHRHVSHLFGVYPGRQLTERATPELYAAARRSLERRGDEGTGWSLGWKIGFWARFRDGNRAYRLLSNLLRLVKEDGVHYEHGGVYANLFDAHPPFQIDGNFAATSGVTEMLLQSHQSFIELLPALPDCWPQGSVQGLRARGGFEVSLSWRDGWLVEAEVLSRDGADCALAGGAGLTVSAEGDHPDISLSEDGILRFATEAGRIYKVHVTQASY</sequence>
<keyword evidence="5" id="KW-1185">Reference proteome</keyword>
<dbReference type="InterPro" id="IPR027414">
    <property type="entry name" value="GH95_N_dom"/>
</dbReference>
<name>A0ABU9DR39_9BACL</name>
<comment type="caution">
    <text evidence="4">The sequence shown here is derived from an EMBL/GenBank/DDBJ whole genome shotgun (WGS) entry which is preliminary data.</text>
</comment>
<evidence type="ECO:0000259" key="1">
    <source>
        <dbReference type="Pfam" id="PF14498"/>
    </source>
</evidence>
<dbReference type="Pfam" id="PF21307">
    <property type="entry name" value="Glyco_hydro_95_C"/>
    <property type="match status" value="1"/>
</dbReference>
<dbReference type="GO" id="GO:0016787">
    <property type="term" value="F:hydrolase activity"/>
    <property type="evidence" value="ECO:0007669"/>
    <property type="project" value="UniProtKB-KW"/>
</dbReference>
<dbReference type="PANTHER" id="PTHR31084:SF0">
    <property type="entry name" value="ALPHA-L-FUCOSIDASE 2"/>
    <property type="match status" value="1"/>
</dbReference>
<keyword evidence="4" id="KW-0378">Hydrolase</keyword>
<dbReference type="SUPFAM" id="SSF48208">
    <property type="entry name" value="Six-hairpin glycosidases"/>
    <property type="match status" value="1"/>
</dbReference>
<dbReference type="InterPro" id="IPR013780">
    <property type="entry name" value="Glyco_hydro_b"/>
</dbReference>
<feature type="domain" description="Alpha fucosidase A-like C-terminal" evidence="2">
    <location>
        <begin position="694"/>
        <end position="787"/>
    </location>
</feature>
<dbReference type="EMBL" id="JBBPCC010000015">
    <property type="protein sequence ID" value="MEK8130545.1"/>
    <property type="molecule type" value="Genomic_DNA"/>
</dbReference>
<dbReference type="Pfam" id="PF14498">
    <property type="entry name" value="Glyco_hyd_65N_2"/>
    <property type="match status" value="1"/>
</dbReference>